<dbReference type="AlphaFoldDB" id="B9SLA8"/>
<feature type="compositionally biased region" description="Basic and acidic residues" evidence="1">
    <location>
        <begin position="45"/>
        <end position="63"/>
    </location>
</feature>
<accession>B9SLA8</accession>
<dbReference type="Proteomes" id="UP000008311">
    <property type="component" value="Unassembled WGS sequence"/>
</dbReference>
<gene>
    <name evidence="2" type="ORF">RCOM_0164840</name>
</gene>
<feature type="compositionally biased region" description="Basic and acidic residues" evidence="1">
    <location>
        <begin position="9"/>
        <end position="25"/>
    </location>
</feature>
<protein>
    <submittedName>
        <fullName evidence="2">Uncharacterized protein</fullName>
    </submittedName>
</protein>
<dbReference type="InParanoid" id="B9SLA8"/>
<sequence>MSKLKKCKYSSEDRSLGKSQGKDSKLRGCLKVCLAATNLALGGTSKEEPYKEVDHPRSSSRSDKKLRKKFNSGLNSYLVDSSINCALRYKSRANSSAFDKYSTF</sequence>
<evidence type="ECO:0000256" key="1">
    <source>
        <dbReference type="SAM" id="MobiDB-lite"/>
    </source>
</evidence>
<feature type="region of interest" description="Disordered" evidence="1">
    <location>
        <begin position="45"/>
        <end position="66"/>
    </location>
</feature>
<name>B9SLA8_RICCO</name>
<keyword evidence="3" id="KW-1185">Reference proteome</keyword>
<organism evidence="2 3">
    <name type="scientific">Ricinus communis</name>
    <name type="common">Castor bean</name>
    <dbReference type="NCBI Taxonomy" id="3988"/>
    <lineage>
        <taxon>Eukaryota</taxon>
        <taxon>Viridiplantae</taxon>
        <taxon>Streptophyta</taxon>
        <taxon>Embryophyta</taxon>
        <taxon>Tracheophyta</taxon>
        <taxon>Spermatophyta</taxon>
        <taxon>Magnoliopsida</taxon>
        <taxon>eudicotyledons</taxon>
        <taxon>Gunneridae</taxon>
        <taxon>Pentapetalae</taxon>
        <taxon>rosids</taxon>
        <taxon>fabids</taxon>
        <taxon>Malpighiales</taxon>
        <taxon>Euphorbiaceae</taxon>
        <taxon>Acalyphoideae</taxon>
        <taxon>Acalypheae</taxon>
        <taxon>Ricinus</taxon>
    </lineage>
</organism>
<proteinExistence type="predicted"/>
<feature type="region of interest" description="Disordered" evidence="1">
    <location>
        <begin position="1"/>
        <end position="25"/>
    </location>
</feature>
<evidence type="ECO:0000313" key="3">
    <source>
        <dbReference type="Proteomes" id="UP000008311"/>
    </source>
</evidence>
<reference evidence="3" key="1">
    <citation type="journal article" date="2010" name="Nat. Biotechnol.">
        <title>Draft genome sequence of the oilseed species Ricinus communis.</title>
        <authorList>
            <person name="Chan A.P."/>
            <person name="Crabtree J."/>
            <person name="Zhao Q."/>
            <person name="Lorenzi H."/>
            <person name="Orvis J."/>
            <person name="Puiu D."/>
            <person name="Melake-Berhan A."/>
            <person name="Jones K.M."/>
            <person name="Redman J."/>
            <person name="Chen G."/>
            <person name="Cahoon E.B."/>
            <person name="Gedil M."/>
            <person name="Stanke M."/>
            <person name="Haas B.J."/>
            <person name="Wortman J.R."/>
            <person name="Fraser-Liggett C.M."/>
            <person name="Ravel J."/>
            <person name="Rabinowicz P.D."/>
        </authorList>
    </citation>
    <scope>NUCLEOTIDE SEQUENCE [LARGE SCALE GENOMIC DNA]</scope>
    <source>
        <strain evidence="3">cv. Hale</strain>
    </source>
</reference>
<evidence type="ECO:0000313" key="2">
    <source>
        <dbReference type="EMBL" id="EEF35608.1"/>
    </source>
</evidence>
<dbReference type="EMBL" id="EQ974014">
    <property type="protein sequence ID" value="EEF35608.1"/>
    <property type="molecule type" value="Genomic_DNA"/>
</dbReference>